<dbReference type="EMBL" id="AZDB01000045">
    <property type="protein sequence ID" value="KRK41320.1"/>
    <property type="molecule type" value="Genomic_DNA"/>
</dbReference>
<organism evidence="1 2">
    <name type="scientific">Companilactobacillus crustorum JCM 15951</name>
    <dbReference type="NCBI Taxonomy" id="1423737"/>
    <lineage>
        <taxon>Bacteria</taxon>
        <taxon>Bacillati</taxon>
        <taxon>Bacillota</taxon>
        <taxon>Bacilli</taxon>
        <taxon>Lactobacillales</taxon>
        <taxon>Lactobacillaceae</taxon>
        <taxon>Companilactobacillus</taxon>
    </lineage>
</organism>
<dbReference type="Gene3D" id="3.90.1150.30">
    <property type="match status" value="1"/>
</dbReference>
<gene>
    <name evidence="1" type="ORF">FD26_GL001555</name>
</gene>
<protein>
    <recommendedName>
        <fullName evidence="3">MmcQ/YjbR family DNA-binding protein</fullName>
    </recommendedName>
</protein>
<dbReference type="Proteomes" id="UP000050964">
    <property type="component" value="Unassembled WGS sequence"/>
</dbReference>
<dbReference type="PANTHER" id="PTHR35145">
    <property type="entry name" value="CYTOPLASMIC PROTEIN-RELATED"/>
    <property type="match status" value="1"/>
</dbReference>
<dbReference type="InterPro" id="IPR038056">
    <property type="entry name" value="YjbR-like_sf"/>
</dbReference>
<reference evidence="1 2" key="1">
    <citation type="journal article" date="2015" name="Genome Announc.">
        <title>Expanding the biotechnology potential of lactobacilli through comparative genomics of 213 strains and associated genera.</title>
        <authorList>
            <person name="Sun Z."/>
            <person name="Harris H.M."/>
            <person name="McCann A."/>
            <person name="Guo C."/>
            <person name="Argimon S."/>
            <person name="Zhang W."/>
            <person name="Yang X."/>
            <person name="Jeffery I.B."/>
            <person name="Cooney J.C."/>
            <person name="Kagawa T.F."/>
            <person name="Liu W."/>
            <person name="Song Y."/>
            <person name="Salvetti E."/>
            <person name="Wrobel A."/>
            <person name="Rasinkangas P."/>
            <person name="Parkhill J."/>
            <person name="Rea M.C."/>
            <person name="O'Sullivan O."/>
            <person name="Ritari J."/>
            <person name="Douillard F.P."/>
            <person name="Paul Ross R."/>
            <person name="Yang R."/>
            <person name="Briner A.E."/>
            <person name="Felis G.E."/>
            <person name="de Vos W.M."/>
            <person name="Barrangou R."/>
            <person name="Klaenhammer T.R."/>
            <person name="Caufield P.W."/>
            <person name="Cui Y."/>
            <person name="Zhang H."/>
            <person name="O'Toole P.W."/>
        </authorList>
    </citation>
    <scope>NUCLEOTIDE SEQUENCE [LARGE SCALE GENOMIC DNA]</scope>
    <source>
        <strain evidence="1 2">JCM 15951</strain>
    </source>
</reference>
<proteinExistence type="predicted"/>
<accession>A0A837RGJ7</accession>
<dbReference type="InterPro" id="IPR007351">
    <property type="entry name" value="YjbR"/>
</dbReference>
<dbReference type="InterPro" id="IPR058532">
    <property type="entry name" value="YjbR/MT2646/Rv2570-like"/>
</dbReference>
<evidence type="ECO:0000313" key="2">
    <source>
        <dbReference type="Proteomes" id="UP000050964"/>
    </source>
</evidence>
<dbReference type="Pfam" id="PF04237">
    <property type="entry name" value="YjbR"/>
    <property type="match status" value="1"/>
</dbReference>
<sequence length="109" mass="12729">MIAEKYKAAPQYLWQKYPDYAVFKHENGKWFALIMGVSAATFGIKENGKVDVIDIKMDADLADILRAKSYFFPGYHMNKRTWTTIILKDIEMKELEPLLEESYQTTLNK</sequence>
<dbReference type="SUPFAM" id="SSF142906">
    <property type="entry name" value="YjbR-like"/>
    <property type="match status" value="1"/>
</dbReference>
<dbReference type="PANTHER" id="PTHR35145:SF1">
    <property type="entry name" value="CYTOPLASMIC PROTEIN"/>
    <property type="match status" value="1"/>
</dbReference>
<evidence type="ECO:0000313" key="1">
    <source>
        <dbReference type="EMBL" id="KRK41320.1"/>
    </source>
</evidence>
<evidence type="ECO:0008006" key="3">
    <source>
        <dbReference type="Google" id="ProtNLM"/>
    </source>
</evidence>
<dbReference type="AlphaFoldDB" id="A0A837RGJ7"/>
<comment type="caution">
    <text evidence="1">The sequence shown here is derived from an EMBL/GenBank/DDBJ whole genome shotgun (WGS) entry which is preliminary data.</text>
</comment>
<name>A0A837RGJ7_9LACO</name>
<dbReference type="RefSeq" id="WP_057868215.1">
    <property type="nucleotide sequence ID" value="NZ_AZDB01000045.1"/>
</dbReference>